<dbReference type="PROSITE" id="PS50600">
    <property type="entry name" value="ULP_PROTEASE"/>
    <property type="match status" value="1"/>
</dbReference>
<dbReference type="InterPro" id="IPR038765">
    <property type="entry name" value="Papain-like_cys_pep_sf"/>
</dbReference>
<comment type="caution">
    <text evidence="7">The sequence shown here is derived from an EMBL/GenBank/DDBJ whole genome shotgun (WGS) entry which is preliminary data.</text>
</comment>
<sequence>VLSYPPGQIGAVKLKYRDLVCLAGGPLNDSIIEFGLKLFLNDIAMANPQQAQYIHVFSPFFYTQLTKHGYEAVCKWTRRFNLFDKRFIFVPINKE</sequence>
<keyword evidence="2" id="KW-0597">Phosphoprotein</keyword>
<dbReference type="PANTHER" id="PTHR46896:SF3">
    <property type="entry name" value="FI06413P-RELATED"/>
    <property type="match status" value="1"/>
</dbReference>
<dbReference type="EMBL" id="JARJLG010000025">
    <property type="protein sequence ID" value="KAJ7769601.1"/>
    <property type="molecule type" value="Genomic_DNA"/>
</dbReference>
<dbReference type="GO" id="GO:0006508">
    <property type="term" value="P:proteolysis"/>
    <property type="evidence" value="ECO:0007669"/>
    <property type="project" value="UniProtKB-KW"/>
</dbReference>
<dbReference type="GO" id="GO:0005737">
    <property type="term" value="C:cytoplasm"/>
    <property type="evidence" value="ECO:0007669"/>
    <property type="project" value="TreeGrafter"/>
</dbReference>
<feature type="non-terminal residue" evidence="7">
    <location>
        <position position="95"/>
    </location>
</feature>
<evidence type="ECO:0000256" key="4">
    <source>
        <dbReference type="ARBA" id="ARBA00022786"/>
    </source>
</evidence>
<dbReference type="Proteomes" id="UP001215280">
    <property type="component" value="Unassembled WGS sequence"/>
</dbReference>
<evidence type="ECO:0000313" key="7">
    <source>
        <dbReference type="EMBL" id="KAJ7769601.1"/>
    </source>
</evidence>
<keyword evidence="3" id="KW-0645">Protease</keyword>
<comment type="similarity">
    <text evidence="1">Belongs to the peptidase C48 family.</text>
</comment>
<dbReference type="InterPro" id="IPR003653">
    <property type="entry name" value="Peptidase_C48_C"/>
</dbReference>
<evidence type="ECO:0000259" key="6">
    <source>
        <dbReference type="PROSITE" id="PS50600"/>
    </source>
</evidence>
<dbReference type="Pfam" id="PF02902">
    <property type="entry name" value="Peptidase_C48"/>
    <property type="match status" value="1"/>
</dbReference>
<dbReference type="SUPFAM" id="SSF54001">
    <property type="entry name" value="Cysteine proteinases"/>
    <property type="match status" value="1"/>
</dbReference>
<protein>
    <recommendedName>
        <fullName evidence="6">Ubiquitin-like protease family profile domain-containing protein</fullName>
    </recommendedName>
</protein>
<evidence type="ECO:0000256" key="2">
    <source>
        <dbReference type="ARBA" id="ARBA00022553"/>
    </source>
</evidence>
<dbReference type="AlphaFoldDB" id="A0AAD7JQ75"/>
<keyword evidence="4" id="KW-0833">Ubl conjugation pathway</keyword>
<dbReference type="GO" id="GO:0005634">
    <property type="term" value="C:nucleus"/>
    <property type="evidence" value="ECO:0007669"/>
    <property type="project" value="TreeGrafter"/>
</dbReference>
<evidence type="ECO:0000313" key="8">
    <source>
        <dbReference type="Proteomes" id="UP001215280"/>
    </source>
</evidence>
<keyword evidence="5" id="KW-0378">Hydrolase</keyword>
<keyword evidence="8" id="KW-1185">Reference proteome</keyword>
<evidence type="ECO:0000256" key="5">
    <source>
        <dbReference type="ARBA" id="ARBA00022801"/>
    </source>
</evidence>
<accession>A0AAD7JQ75</accession>
<gene>
    <name evidence="7" type="ORF">DFH07DRAFT_735960</name>
</gene>
<dbReference type="GO" id="GO:0070139">
    <property type="term" value="F:SUMO-specific endopeptidase activity"/>
    <property type="evidence" value="ECO:0007669"/>
    <property type="project" value="TreeGrafter"/>
</dbReference>
<dbReference type="GO" id="GO:0016926">
    <property type="term" value="P:protein desumoylation"/>
    <property type="evidence" value="ECO:0007669"/>
    <property type="project" value="TreeGrafter"/>
</dbReference>
<name>A0AAD7JQ75_9AGAR</name>
<evidence type="ECO:0000256" key="1">
    <source>
        <dbReference type="ARBA" id="ARBA00005234"/>
    </source>
</evidence>
<dbReference type="InterPro" id="IPR051947">
    <property type="entry name" value="Sentrin-specific_protease"/>
</dbReference>
<proteinExistence type="inferred from homology"/>
<organism evidence="7 8">
    <name type="scientific">Mycena maculata</name>
    <dbReference type="NCBI Taxonomy" id="230809"/>
    <lineage>
        <taxon>Eukaryota</taxon>
        <taxon>Fungi</taxon>
        <taxon>Dikarya</taxon>
        <taxon>Basidiomycota</taxon>
        <taxon>Agaricomycotina</taxon>
        <taxon>Agaricomycetes</taxon>
        <taxon>Agaricomycetidae</taxon>
        <taxon>Agaricales</taxon>
        <taxon>Marasmiineae</taxon>
        <taxon>Mycenaceae</taxon>
        <taxon>Mycena</taxon>
    </lineage>
</organism>
<dbReference type="Gene3D" id="3.40.395.10">
    <property type="entry name" value="Adenoviral Proteinase, Chain A"/>
    <property type="match status" value="1"/>
</dbReference>
<dbReference type="PANTHER" id="PTHR46896">
    <property type="entry name" value="SENTRIN-SPECIFIC PROTEASE"/>
    <property type="match status" value="1"/>
</dbReference>
<reference evidence="7" key="1">
    <citation type="submission" date="2023-03" db="EMBL/GenBank/DDBJ databases">
        <title>Massive genome expansion in bonnet fungi (Mycena s.s.) driven by repeated elements and novel gene families across ecological guilds.</title>
        <authorList>
            <consortium name="Lawrence Berkeley National Laboratory"/>
            <person name="Harder C.B."/>
            <person name="Miyauchi S."/>
            <person name="Viragh M."/>
            <person name="Kuo A."/>
            <person name="Thoen E."/>
            <person name="Andreopoulos B."/>
            <person name="Lu D."/>
            <person name="Skrede I."/>
            <person name="Drula E."/>
            <person name="Henrissat B."/>
            <person name="Morin E."/>
            <person name="Kohler A."/>
            <person name="Barry K."/>
            <person name="LaButti K."/>
            <person name="Morin E."/>
            <person name="Salamov A."/>
            <person name="Lipzen A."/>
            <person name="Mereny Z."/>
            <person name="Hegedus B."/>
            <person name="Baldrian P."/>
            <person name="Stursova M."/>
            <person name="Weitz H."/>
            <person name="Taylor A."/>
            <person name="Grigoriev I.V."/>
            <person name="Nagy L.G."/>
            <person name="Martin F."/>
            <person name="Kauserud H."/>
        </authorList>
    </citation>
    <scope>NUCLEOTIDE SEQUENCE</scope>
    <source>
        <strain evidence="7">CBHHK188m</strain>
    </source>
</reference>
<evidence type="ECO:0000256" key="3">
    <source>
        <dbReference type="ARBA" id="ARBA00022670"/>
    </source>
</evidence>
<feature type="domain" description="Ubiquitin-like protease family profile" evidence="6">
    <location>
        <begin position="12"/>
        <end position="95"/>
    </location>
</feature>